<gene>
    <name evidence="2" type="ORF">LTR97_000874</name>
</gene>
<sequence>MEAKDKRFGRRAWLRLRPDVRKAYAESWVTHANKDRTAEKNQLRSLVSTVTLLAEAHNEVLDPNDPAQVVLQTNKGQMTVPGFQPVRSRKRKTARSENVLDASISKETMPKLLSAKEMMRSGMFNALAEPTEATSANSEEEGGDEVEIDVDEEGGSRRQSSLYNALGKETSAPYNTTARKKGHTGGAKPPPKGKKDKRNRPPKALIAAGKMSDKDRDEDVQINDEQAIKIIRDRTIRKMLRNASEPNHFTKKGELYANVRTLLMGTARCEGIGRCRP</sequence>
<name>A0AAN7ZWL1_9PEZI</name>
<evidence type="ECO:0000256" key="1">
    <source>
        <dbReference type="SAM" id="MobiDB-lite"/>
    </source>
</evidence>
<evidence type="ECO:0000313" key="3">
    <source>
        <dbReference type="Proteomes" id="UP001310594"/>
    </source>
</evidence>
<dbReference type="AlphaFoldDB" id="A0AAN7ZWL1"/>
<accession>A0AAN7ZWL1</accession>
<feature type="region of interest" description="Disordered" evidence="1">
    <location>
        <begin position="130"/>
        <end position="201"/>
    </location>
</feature>
<comment type="caution">
    <text evidence="2">The sequence shown here is derived from an EMBL/GenBank/DDBJ whole genome shotgun (WGS) entry which is preliminary data.</text>
</comment>
<dbReference type="EMBL" id="JAVRQU010000001">
    <property type="protein sequence ID" value="KAK5708334.1"/>
    <property type="molecule type" value="Genomic_DNA"/>
</dbReference>
<dbReference type="Proteomes" id="UP001310594">
    <property type="component" value="Unassembled WGS sequence"/>
</dbReference>
<organism evidence="2 3">
    <name type="scientific">Elasticomyces elasticus</name>
    <dbReference type="NCBI Taxonomy" id="574655"/>
    <lineage>
        <taxon>Eukaryota</taxon>
        <taxon>Fungi</taxon>
        <taxon>Dikarya</taxon>
        <taxon>Ascomycota</taxon>
        <taxon>Pezizomycotina</taxon>
        <taxon>Dothideomycetes</taxon>
        <taxon>Dothideomycetidae</taxon>
        <taxon>Mycosphaerellales</taxon>
        <taxon>Teratosphaeriaceae</taxon>
        <taxon>Elasticomyces</taxon>
    </lineage>
</organism>
<proteinExistence type="predicted"/>
<reference evidence="2" key="1">
    <citation type="submission" date="2023-08" db="EMBL/GenBank/DDBJ databases">
        <title>Black Yeasts Isolated from many extreme environments.</title>
        <authorList>
            <person name="Coleine C."/>
            <person name="Stajich J.E."/>
            <person name="Selbmann L."/>
        </authorList>
    </citation>
    <scope>NUCLEOTIDE SEQUENCE</scope>
    <source>
        <strain evidence="2">CCFEE 5810</strain>
    </source>
</reference>
<feature type="compositionally biased region" description="Acidic residues" evidence="1">
    <location>
        <begin position="138"/>
        <end position="153"/>
    </location>
</feature>
<feature type="compositionally biased region" description="Basic residues" evidence="1">
    <location>
        <begin position="191"/>
        <end position="201"/>
    </location>
</feature>
<evidence type="ECO:0000313" key="2">
    <source>
        <dbReference type="EMBL" id="KAK5708334.1"/>
    </source>
</evidence>
<protein>
    <submittedName>
        <fullName evidence="2">Uncharacterized protein</fullName>
    </submittedName>
</protein>